<reference evidence="2 3" key="1">
    <citation type="journal article" date="2016" name="Mol. Biol. Evol.">
        <title>Comparative Genomics of Early-Diverging Mushroom-Forming Fungi Provides Insights into the Origins of Lignocellulose Decay Capabilities.</title>
        <authorList>
            <person name="Nagy L.G."/>
            <person name="Riley R."/>
            <person name="Tritt A."/>
            <person name="Adam C."/>
            <person name="Daum C."/>
            <person name="Floudas D."/>
            <person name="Sun H."/>
            <person name="Yadav J.S."/>
            <person name="Pangilinan J."/>
            <person name="Larsson K.H."/>
            <person name="Matsuura K."/>
            <person name="Barry K."/>
            <person name="Labutti K."/>
            <person name="Kuo R."/>
            <person name="Ohm R.A."/>
            <person name="Bhattacharya S.S."/>
            <person name="Shirouzu T."/>
            <person name="Yoshinaga Y."/>
            <person name="Martin F.M."/>
            <person name="Grigoriev I.V."/>
            <person name="Hibbett D.S."/>
        </authorList>
    </citation>
    <scope>NUCLEOTIDE SEQUENCE [LARGE SCALE GENOMIC DNA]</scope>
    <source>
        <strain evidence="2 3">L-15889</strain>
    </source>
</reference>
<dbReference type="GO" id="GO:0016747">
    <property type="term" value="F:acyltransferase activity, transferring groups other than amino-acyl groups"/>
    <property type="evidence" value="ECO:0007669"/>
    <property type="project" value="InterPro"/>
</dbReference>
<dbReference type="CDD" id="cd04301">
    <property type="entry name" value="NAT_SF"/>
    <property type="match status" value="1"/>
</dbReference>
<dbReference type="InterPro" id="IPR016181">
    <property type="entry name" value="Acyl_CoA_acyltransferase"/>
</dbReference>
<dbReference type="OrthoDB" id="2523549at2759"/>
<proteinExistence type="predicted"/>
<name>A0A165QJ55_9APHY</name>
<accession>A0A165QJ55</accession>
<dbReference type="AlphaFoldDB" id="A0A165QJ55"/>
<protein>
    <recommendedName>
        <fullName evidence="1">N-acetyltransferase domain-containing protein</fullName>
    </recommendedName>
</protein>
<dbReference type="EMBL" id="KV429057">
    <property type="protein sequence ID" value="KZT69541.1"/>
    <property type="molecule type" value="Genomic_DNA"/>
</dbReference>
<dbReference type="Pfam" id="PF00583">
    <property type="entry name" value="Acetyltransf_1"/>
    <property type="match status" value="1"/>
</dbReference>
<evidence type="ECO:0000259" key="1">
    <source>
        <dbReference type="Pfam" id="PF00583"/>
    </source>
</evidence>
<dbReference type="InterPro" id="IPR000182">
    <property type="entry name" value="GNAT_dom"/>
</dbReference>
<evidence type="ECO:0000313" key="3">
    <source>
        <dbReference type="Proteomes" id="UP000076727"/>
    </source>
</evidence>
<feature type="domain" description="N-acetyltransferase" evidence="1">
    <location>
        <begin position="231"/>
        <end position="286"/>
    </location>
</feature>
<sequence length="300" mass="32220">MVSNAHPLDSELRLVLFTSAQDFVQEVEPFDDEFMNFGLGMVMDTFKGTKTGTFHGSAGLNSHSTGGTFAAVFEGERLVLTITHTTELPHLLSYPTTVSLSLLALACALLAASLDLASIRQLWGPKEAIAALLDAAPSLHAAPPTFTEIACSASLKTLLLPSSPSRGPGDEANTGCHYEICFARDGDTLPLVDLACAFSARSRWPSPPSHVVLDNLRDAIAARALYVIRAYQSGDQTVAEQYDLAGYLLLGRNTPRSASIRNVFVAPEHRRRGLAEIMVRSVTRVCLGAPDPGLAEAWRV</sequence>
<keyword evidence="3" id="KW-1185">Reference proteome</keyword>
<dbReference type="SUPFAM" id="SSF55729">
    <property type="entry name" value="Acyl-CoA N-acyltransferases (Nat)"/>
    <property type="match status" value="1"/>
</dbReference>
<organism evidence="2 3">
    <name type="scientific">Daedalea quercina L-15889</name>
    <dbReference type="NCBI Taxonomy" id="1314783"/>
    <lineage>
        <taxon>Eukaryota</taxon>
        <taxon>Fungi</taxon>
        <taxon>Dikarya</taxon>
        <taxon>Basidiomycota</taxon>
        <taxon>Agaricomycotina</taxon>
        <taxon>Agaricomycetes</taxon>
        <taxon>Polyporales</taxon>
        <taxon>Fomitopsis</taxon>
    </lineage>
</organism>
<evidence type="ECO:0000313" key="2">
    <source>
        <dbReference type="EMBL" id="KZT69541.1"/>
    </source>
</evidence>
<dbReference type="Proteomes" id="UP000076727">
    <property type="component" value="Unassembled WGS sequence"/>
</dbReference>
<gene>
    <name evidence="2" type="ORF">DAEQUDRAFT_811313</name>
</gene>
<dbReference type="Gene3D" id="3.40.630.30">
    <property type="match status" value="1"/>
</dbReference>